<sequence length="702" mass="80042">MDEEKREQLIKKSTKLAAMVVKKDRLHQKSLMAEIKKQDLLKQQAKMATESRILERELKKIIASGSSNIDISAFTHKDLVDNDVLHKHSEDSITMAEDILFGHCVGSTICHICQLKQQNRVLKRKFDEATMKNKDLQLRLSVALGTVEEKMEDCSAGQMKLSTLLKQQKLKEEQVNSLLNEVEEKRKLIDSRMAEIAGLKNQNDELLTHAAEKEHLEKVKLSMEEELEKMKKLKKDHQALIELITEGNVSLKKIPVVIKFVLSNLVGKVLERLPSPGLLRCRIMLEARFIANKQIAEELAEGFDPASNCGHTTHDDATTKFHKHYERIQALDATLYELAECAASTPEEQRALRAKFYVSMKNIMADQCSSNGVYNDLLAKLRNNLLPAFIEEFESLQQDEKDSLLKMGVFACRLHLLINFEEASTKALIAFEESICSSGTNPHAFKDRAEPGTKRLARTCASAFTMRGSAVAGMHDVWDAFLQQNGAHKAMGFFYVMVTHPFEDRLRQGSILDLNEDFALQHESLKAWSQDGSVLLARESPLFQCDENKVLLQRVNLEIFFLRSVLESSDDAEFETFTQIAVELLALEILESTLLWWQNRPSSFLESLDEEKREAIHAEASMPRLRAAAKKRKEDLQRKVQLKLQAKANRKEQQEQKAINTRMKASREVFRFGGPWTLNEKMALTEKKKNRGDSERESTMTL</sequence>
<feature type="region of interest" description="Disordered" evidence="3">
    <location>
        <begin position="683"/>
        <end position="702"/>
    </location>
</feature>
<dbReference type="AlphaFoldDB" id="R7V687"/>
<dbReference type="HOGENOM" id="CLU_392911_0_0_1"/>
<protein>
    <submittedName>
        <fullName evidence="4 5">Uncharacterized protein</fullName>
    </submittedName>
</protein>
<feature type="coiled-coil region" evidence="2">
    <location>
        <begin position="119"/>
        <end position="243"/>
    </location>
</feature>
<dbReference type="EMBL" id="AMQN01020202">
    <property type="status" value="NOT_ANNOTATED_CDS"/>
    <property type="molecule type" value="Genomic_DNA"/>
</dbReference>
<evidence type="ECO:0000256" key="3">
    <source>
        <dbReference type="SAM" id="MobiDB-lite"/>
    </source>
</evidence>
<dbReference type="OrthoDB" id="10067847at2759"/>
<keyword evidence="2" id="KW-0175">Coiled coil</keyword>
<dbReference type="GO" id="GO:0000175">
    <property type="term" value="F:3'-5'-RNA exonuclease activity"/>
    <property type="evidence" value="ECO:0007669"/>
    <property type="project" value="InterPro"/>
</dbReference>
<dbReference type="EMBL" id="KB296838">
    <property type="protein sequence ID" value="ELU11260.1"/>
    <property type="molecule type" value="Genomic_DNA"/>
</dbReference>
<reference evidence="6" key="1">
    <citation type="submission" date="2012-12" db="EMBL/GenBank/DDBJ databases">
        <authorList>
            <person name="Hellsten U."/>
            <person name="Grimwood J."/>
            <person name="Chapman J.A."/>
            <person name="Shapiro H."/>
            <person name="Aerts A."/>
            <person name="Otillar R.P."/>
            <person name="Terry A.Y."/>
            <person name="Boore J.L."/>
            <person name="Simakov O."/>
            <person name="Marletaz F."/>
            <person name="Cho S.-J."/>
            <person name="Edsinger-Gonzales E."/>
            <person name="Havlak P."/>
            <person name="Kuo D.-H."/>
            <person name="Larsson T."/>
            <person name="Lv J."/>
            <person name="Arendt D."/>
            <person name="Savage R."/>
            <person name="Osoegawa K."/>
            <person name="de Jong P."/>
            <person name="Lindberg D.R."/>
            <person name="Seaver E.C."/>
            <person name="Weisblat D.A."/>
            <person name="Putnam N.H."/>
            <person name="Grigoriev I.V."/>
            <person name="Rokhsar D.S."/>
        </authorList>
    </citation>
    <scope>NUCLEOTIDE SEQUENCE</scope>
    <source>
        <strain evidence="6">I ESC-2004</strain>
    </source>
</reference>
<dbReference type="PANTHER" id="PTHR11046">
    <property type="entry name" value="OLIGORIBONUCLEASE, MITOCHONDRIAL"/>
    <property type="match status" value="1"/>
</dbReference>
<dbReference type="PANTHER" id="PTHR11046:SF29">
    <property type="match status" value="1"/>
</dbReference>
<evidence type="ECO:0000313" key="4">
    <source>
        <dbReference type="EMBL" id="ELU11260.1"/>
    </source>
</evidence>
<proteinExistence type="predicted"/>
<dbReference type="STRING" id="283909.R7V687"/>
<organism evidence="4">
    <name type="scientific">Capitella teleta</name>
    <name type="common">Polychaete worm</name>
    <dbReference type="NCBI Taxonomy" id="283909"/>
    <lineage>
        <taxon>Eukaryota</taxon>
        <taxon>Metazoa</taxon>
        <taxon>Spiralia</taxon>
        <taxon>Lophotrochozoa</taxon>
        <taxon>Annelida</taxon>
        <taxon>Polychaeta</taxon>
        <taxon>Sedentaria</taxon>
        <taxon>Scolecida</taxon>
        <taxon>Capitellidae</taxon>
        <taxon>Capitella</taxon>
    </lineage>
</organism>
<dbReference type="EnsemblMetazoa" id="CapteT211094">
    <property type="protein sequence ID" value="CapteP211094"/>
    <property type="gene ID" value="CapteG211094"/>
</dbReference>
<dbReference type="Proteomes" id="UP000014760">
    <property type="component" value="Unassembled WGS sequence"/>
</dbReference>
<reference evidence="4 6" key="2">
    <citation type="journal article" date="2013" name="Nature">
        <title>Insights into bilaterian evolution from three spiralian genomes.</title>
        <authorList>
            <person name="Simakov O."/>
            <person name="Marletaz F."/>
            <person name="Cho S.J."/>
            <person name="Edsinger-Gonzales E."/>
            <person name="Havlak P."/>
            <person name="Hellsten U."/>
            <person name="Kuo D.H."/>
            <person name="Larsson T."/>
            <person name="Lv J."/>
            <person name="Arendt D."/>
            <person name="Savage R."/>
            <person name="Osoegawa K."/>
            <person name="de Jong P."/>
            <person name="Grimwood J."/>
            <person name="Chapman J.A."/>
            <person name="Shapiro H."/>
            <person name="Aerts A."/>
            <person name="Otillar R.P."/>
            <person name="Terry A.Y."/>
            <person name="Boore J.L."/>
            <person name="Grigoriev I.V."/>
            <person name="Lindberg D.R."/>
            <person name="Seaver E.C."/>
            <person name="Weisblat D.A."/>
            <person name="Putnam N.H."/>
            <person name="Rokhsar D.S."/>
        </authorList>
    </citation>
    <scope>NUCLEOTIDE SEQUENCE</scope>
    <source>
        <strain evidence="4 6">I ESC-2004</strain>
    </source>
</reference>
<keyword evidence="6" id="KW-1185">Reference proteome</keyword>
<dbReference type="InterPro" id="IPR022894">
    <property type="entry name" value="Oligoribonuclease"/>
</dbReference>
<reference evidence="5" key="3">
    <citation type="submission" date="2015-06" db="UniProtKB">
        <authorList>
            <consortium name="EnsemblMetazoa"/>
        </authorList>
    </citation>
    <scope>IDENTIFICATION</scope>
</reference>
<keyword evidence="1" id="KW-0540">Nuclease</keyword>
<gene>
    <name evidence="4" type="ORF">CAPTEDRAFT_211094</name>
</gene>
<evidence type="ECO:0000313" key="6">
    <source>
        <dbReference type="Proteomes" id="UP000014760"/>
    </source>
</evidence>
<evidence type="ECO:0000313" key="5">
    <source>
        <dbReference type="EnsemblMetazoa" id="CapteP211094"/>
    </source>
</evidence>
<evidence type="ECO:0000256" key="2">
    <source>
        <dbReference type="SAM" id="Coils"/>
    </source>
</evidence>
<accession>R7V687</accession>
<keyword evidence="1" id="KW-0378">Hydrolase</keyword>
<feature type="coiled-coil region" evidence="2">
    <location>
        <begin position="626"/>
        <end position="657"/>
    </location>
</feature>
<name>R7V687_CAPTE</name>
<evidence type="ECO:0000256" key="1">
    <source>
        <dbReference type="ARBA" id="ARBA00022722"/>
    </source>
</evidence>